<reference evidence="5 6" key="1">
    <citation type="submission" date="2019-02" db="EMBL/GenBank/DDBJ databases">
        <title>Genomic Encyclopedia of Type Strains, Phase IV (KMG-IV): sequencing the most valuable type-strain genomes for metagenomic binning, comparative biology and taxonomic classification.</title>
        <authorList>
            <person name="Goeker M."/>
        </authorList>
    </citation>
    <scope>NUCLEOTIDE SEQUENCE [LARGE SCALE GENOMIC DNA]</scope>
    <source>
        <strain evidence="5 6">DSM 45622</strain>
    </source>
</reference>
<keyword evidence="1" id="KW-0560">Oxidoreductase</keyword>
<dbReference type="AlphaFoldDB" id="A0A4Q7NRV2"/>
<dbReference type="GO" id="GO:0004601">
    <property type="term" value="F:peroxidase activity"/>
    <property type="evidence" value="ECO:0007669"/>
    <property type="project" value="UniProtKB-KW"/>
</dbReference>
<dbReference type="InterPro" id="IPR013766">
    <property type="entry name" value="Thioredoxin_domain"/>
</dbReference>
<dbReference type="RefSeq" id="WP_130492222.1">
    <property type="nucleotide sequence ID" value="NZ_SGXD01000002.1"/>
</dbReference>
<evidence type="ECO:0000313" key="6">
    <source>
        <dbReference type="Proteomes" id="UP000293638"/>
    </source>
</evidence>
<keyword evidence="2" id="KW-0049">Antioxidant</keyword>
<dbReference type="Proteomes" id="UP000293638">
    <property type="component" value="Unassembled WGS sequence"/>
</dbReference>
<dbReference type="SUPFAM" id="SSF52833">
    <property type="entry name" value="Thioredoxin-like"/>
    <property type="match status" value="1"/>
</dbReference>
<protein>
    <submittedName>
        <fullName evidence="5">Peroxiredoxin</fullName>
    </submittedName>
</protein>
<dbReference type="InterPro" id="IPR050455">
    <property type="entry name" value="Tpx_Peroxidase_subfamily"/>
</dbReference>
<dbReference type="Gene3D" id="3.40.30.10">
    <property type="entry name" value="Glutaredoxin"/>
    <property type="match status" value="1"/>
</dbReference>
<dbReference type="EMBL" id="SGXD01000002">
    <property type="protein sequence ID" value="RZS89644.1"/>
    <property type="molecule type" value="Genomic_DNA"/>
</dbReference>
<dbReference type="InterPro" id="IPR036249">
    <property type="entry name" value="Thioredoxin-like_sf"/>
</dbReference>
<evidence type="ECO:0000259" key="4">
    <source>
        <dbReference type="PROSITE" id="PS51352"/>
    </source>
</evidence>
<keyword evidence="6" id="KW-1185">Reference proteome</keyword>
<keyword evidence="1" id="KW-0575">Peroxidase</keyword>
<dbReference type="PANTHER" id="PTHR43110">
    <property type="entry name" value="THIOL PEROXIDASE"/>
    <property type="match status" value="1"/>
</dbReference>
<evidence type="ECO:0000256" key="1">
    <source>
        <dbReference type="ARBA" id="ARBA00022559"/>
    </source>
</evidence>
<name>A0A4Q7NRV2_9ACTN</name>
<dbReference type="OrthoDB" id="9812811at2"/>
<evidence type="ECO:0000256" key="2">
    <source>
        <dbReference type="ARBA" id="ARBA00022862"/>
    </source>
</evidence>
<keyword evidence="3" id="KW-0676">Redox-active center</keyword>
<dbReference type="PROSITE" id="PS51352">
    <property type="entry name" value="THIOREDOXIN_2"/>
    <property type="match status" value="1"/>
</dbReference>
<organism evidence="5 6">
    <name type="scientific">Motilibacter rhizosphaerae</name>
    <dbReference type="NCBI Taxonomy" id="598652"/>
    <lineage>
        <taxon>Bacteria</taxon>
        <taxon>Bacillati</taxon>
        <taxon>Actinomycetota</taxon>
        <taxon>Actinomycetes</taxon>
        <taxon>Motilibacterales</taxon>
        <taxon>Motilibacteraceae</taxon>
        <taxon>Motilibacter</taxon>
    </lineage>
</organism>
<dbReference type="PANTHER" id="PTHR43110:SF1">
    <property type="entry name" value="THIOL PEROXIDASE"/>
    <property type="match status" value="1"/>
</dbReference>
<sequence length="166" mass="17202">MTPAGSPPQVGTAAPAFTLEDTHGTPVELASLRGRPVLLVFFPHAFTPLCTGELDDLRDAADLEGVQVLGICCDPAESLRAFADQQGYVFPLLSDFWPHGAVATAYGVLFEPRGFATRASFLLDADGVVRWSVVNGPGDTRDVTAYADALAALAGAGAGGAPHPLP</sequence>
<accession>A0A4Q7NRV2</accession>
<gene>
    <name evidence="5" type="ORF">EV189_1415</name>
</gene>
<evidence type="ECO:0000256" key="3">
    <source>
        <dbReference type="ARBA" id="ARBA00023284"/>
    </source>
</evidence>
<evidence type="ECO:0000313" key="5">
    <source>
        <dbReference type="EMBL" id="RZS89644.1"/>
    </source>
</evidence>
<dbReference type="InterPro" id="IPR000866">
    <property type="entry name" value="AhpC/TSA"/>
</dbReference>
<feature type="domain" description="Thioredoxin" evidence="4">
    <location>
        <begin position="8"/>
        <end position="155"/>
    </location>
</feature>
<proteinExistence type="predicted"/>
<comment type="caution">
    <text evidence="5">The sequence shown here is derived from an EMBL/GenBank/DDBJ whole genome shotgun (WGS) entry which is preliminary data.</text>
</comment>
<dbReference type="Pfam" id="PF00578">
    <property type="entry name" value="AhpC-TSA"/>
    <property type="match status" value="1"/>
</dbReference>